<dbReference type="Proteomes" id="UP001527057">
    <property type="component" value="Unassembled WGS sequence"/>
</dbReference>
<dbReference type="EMBL" id="JAMDMH010000002">
    <property type="protein sequence ID" value="MCY9574222.1"/>
    <property type="molecule type" value="Genomic_DNA"/>
</dbReference>
<protein>
    <submittedName>
        <fullName evidence="1">Uncharacterized protein</fullName>
    </submittedName>
</protein>
<evidence type="ECO:0000313" key="2">
    <source>
        <dbReference type="Proteomes" id="UP001527057"/>
    </source>
</evidence>
<proteinExistence type="predicted"/>
<accession>A0ABT4EWM6</accession>
<evidence type="ECO:0000313" key="1">
    <source>
        <dbReference type="EMBL" id="MCY9574222.1"/>
    </source>
</evidence>
<keyword evidence="2" id="KW-1185">Reference proteome</keyword>
<reference evidence="1 2" key="1">
    <citation type="submission" date="2022-05" db="EMBL/GenBank/DDBJ databases">
        <title>Genome Sequencing of Bee-Associated Microbes.</title>
        <authorList>
            <person name="Dunlap C."/>
        </authorList>
    </citation>
    <scope>NUCLEOTIDE SEQUENCE [LARGE SCALE GENOMIC DNA]</scope>
    <source>
        <strain evidence="1 2">CBP-1093</strain>
    </source>
</reference>
<comment type="caution">
    <text evidence="1">The sequence shown here is derived from an EMBL/GenBank/DDBJ whole genome shotgun (WGS) entry which is preliminary data.</text>
</comment>
<dbReference type="RefSeq" id="WP_197226625.1">
    <property type="nucleotide sequence ID" value="NZ_JAMDMH010000002.1"/>
</dbReference>
<organism evidence="1 2">
    <name type="scientific">Bacillus xiamenensis</name>
    <dbReference type="NCBI Taxonomy" id="1178537"/>
    <lineage>
        <taxon>Bacteria</taxon>
        <taxon>Bacillati</taxon>
        <taxon>Bacillota</taxon>
        <taxon>Bacilli</taxon>
        <taxon>Bacillales</taxon>
        <taxon>Bacillaceae</taxon>
        <taxon>Bacillus</taxon>
    </lineage>
</organism>
<gene>
    <name evidence="1" type="ORF">M5W27_00040</name>
</gene>
<name>A0ABT4EWM6_9BACI</name>
<sequence>MKDNQKSNDTSLDLSQLESFFSKTEIDKMKKDLKSDELQKEAKKGIALQPYVDVNGTFIKFDYKKALKDGLSRTFVMETKEAYDKANAFLAKSQPEISVMAKKKKCGGTNRYVGNRVQGTVYIDSCTANKMVAVINGGGGASGLLALLPFGAPVAAVSVAIYALGSSVISYNNAEGKGVKVRVLRNPFNGDLYPYWIKPQ</sequence>